<keyword evidence="4" id="KW-1185">Reference proteome</keyword>
<evidence type="ECO:0008006" key="5">
    <source>
        <dbReference type="Google" id="ProtNLM"/>
    </source>
</evidence>
<keyword evidence="2" id="KW-1133">Transmembrane helix</keyword>
<keyword evidence="2" id="KW-0812">Transmembrane</keyword>
<proteinExistence type="predicted"/>
<dbReference type="Proteomes" id="UP000014074">
    <property type="component" value="Unassembled WGS sequence"/>
</dbReference>
<dbReference type="KEGG" id="tmn:UCRPA7_4400"/>
<dbReference type="EMBL" id="KB933107">
    <property type="protein sequence ID" value="EOO00117.1"/>
    <property type="molecule type" value="Genomic_DNA"/>
</dbReference>
<reference evidence="4" key="1">
    <citation type="journal article" date="2013" name="Genome Announc.">
        <title>Draft genome sequence of the ascomycete Phaeoacremonium aleophilum strain UCR-PA7, a causal agent of the esca disease complex in grapevines.</title>
        <authorList>
            <person name="Blanco-Ulate B."/>
            <person name="Rolshausen P."/>
            <person name="Cantu D."/>
        </authorList>
    </citation>
    <scope>NUCLEOTIDE SEQUENCE [LARGE SCALE GENOMIC DNA]</scope>
    <source>
        <strain evidence="4">UCR-PA7</strain>
    </source>
</reference>
<evidence type="ECO:0000256" key="2">
    <source>
        <dbReference type="SAM" id="Phobius"/>
    </source>
</evidence>
<evidence type="ECO:0000313" key="3">
    <source>
        <dbReference type="EMBL" id="EOO00117.1"/>
    </source>
</evidence>
<keyword evidence="1" id="KW-0175">Coiled coil</keyword>
<sequence>MAEVLGAIASGIAIGQVATTTGIAILRLRRLLDEVRDVPRSVEDLMEQIECFDPALWELEQNMSTNEIPSDLWKSSAATKSALYCRKALKQLTDMADELSAQINSTKRVQRTVARVKAVLKRGVMSDLERRLETAIRMLQCAQQGYTMKQHLAEPLEPLNYSFTWEAKRMGMKGTIMERKKPLRYHLIISFNVANIP</sequence>
<evidence type="ECO:0000313" key="4">
    <source>
        <dbReference type="Proteomes" id="UP000014074"/>
    </source>
</evidence>
<dbReference type="GeneID" id="19324849"/>
<feature type="coiled-coil region" evidence="1">
    <location>
        <begin position="89"/>
        <end position="145"/>
    </location>
</feature>
<dbReference type="RefSeq" id="XP_007915131.1">
    <property type="nucleotide sequence ID" value="XM_007916940.1"/>
</dbReference>
<keyword evidence="2" id="KW-0472">Membrane</keyword>
<name>R8BLB8_PHAM7</name>
<dbReference type="OrthoDB" id="3200163at2759"/>
<dbReference type="AlphaFoldDB" id="R8BLB8"/>
<accession>R8BLB8</accession>
<organism evidence="3 4">
    <name type="scientific">Phaeoacremonium minimum (strain UCR-PA7)</name>
    <name type="common">Esca disease fungus</name>
    <name type="synonym">Togninia minima</name>
    <dbReference type="NCBI Taxonomy" id="1286976"/>
    <lineage>
        <taxon>Eukaryota</taxon>
        <taxon>Fungi</taxon>
        <taxon>Dikarya</taxon>
        <taxon>Ascomycota</taxon>
        <taxon>Pezizomycotina</taxon>
        <taxon>Sordariomycetes</taxon>
        <taxon>Sordariomycetidae</taxon>
        <taxon>Togniniales</taxon>
        <taxon>Togniniaceae</taxon>
        <taxon>Phaeoacremonium</taxon>
    </lineage>
</organism>
<dbReference type="eggNOG" id="ENOG502SQZW">
    <property type="taxonomic scope" value="Eukaryota"/>
</dbReference>
<protein>
    <recommendedName>
        <fullName evidence="5">NACHT-NTPase and P-loop NTPases N-terminal domain-containing protein</fullName>
    </recommendedName>
</protein>
<gene>
    <name evidence="3" type="ORF">UCRPA7_4400</name>
</gene>
<evidence type="ECO:0000256" key="1">
    <source>
        <dbReference type="SAM" id="Coils"/>
    </source>
</evidence>
<dbReference type="HOGENOM" id="CLU_113364_0_0_1"/>
<feature type="transmembrane region" description="Helical" evidence="2">
    <location>
        <begin position="6"/>
        <end position="26"/>
    </location>
</feature>